<sequence>METRLLTAVGPISEQTAQAVHELVRLCTDKTGVAPISEQPLLWLHDPRAHVAHIVATKDNALVAYAQADLSDPTEITIELAVHPDLTDLVLERRLLEAGAYVADENASAYSVWLHGPYNDYIQLFEENGFSVVRSISRRAAPLQIVDDTPDPAIPADPAHNVGFGRHAADSSANRHVIRAFQPGIDDEAWVRANAEAFAWHPEQGRLTLHDLHARMHEPWFDAALFLVAPSETRPDELDGFSWLKVPEGATSGEIYALATVPEARGRGLGRELLTHSLELLHARGLGRVDLYVETTNDRALALYDSFGFEQIELHSKMTRPPRV</sequence>
<dbReference type="Gene3D" id="3.40.630.30">
    <property type="match status" value="1"/>
</dbReference>
<feature type="domain" description="N-acetyltransferase" evidence="5">
    <location>
        <begin position="176"/>
        <end position="324"/>
    </location>
</feature>
<dbReference type="Pfam" id="PF00583">
    <property type="entry name" value="Acetyltransf_1"/>
    <property type="match status" value="1"/>
</dbReference>
<dbReference type="Proteomes" id="UP001597391">
    <property type="component" value="Unassembled WGS sequence"/>
</dbReference>
<keyword evidence="7" id="KW-1185">Reference proteome</keyword>
<protein>
    <recommendedName>
        <fullName evidence="4">Mycothiol synthase</fullName>
        <ecNumber evidence="4">2.3.1.189</ecNumber>
    </recommendedName>
</protein>
<organism evidence="6 7">
    <name type="scientific">Populibacterium corticicola</name>
    <dbReference type="NCBI Taxonomy" id="1812826"/>
    <lineage>
        <taxon>Bacteria</taxon>
        <taxon>Bacillati</taxon>
        <taxon>Actinomycetota</taxon>
        <taxon>Actinomycetes</taxon>
        <taxon>Micrococcales</taxon>
        <taxon>Jonesiaceae</taxon>
        <taxon>Populibacterium</taxon>
    </lineage>
</organism>
<dbReference type="InterPro" id="IPR050832">
    <property type="entry name" value="Bact_Acetyltransf"/>
</dbReference>
<dbReference type="PANTHER" id="PTHR43877">
    <property type="entry name" value="AMINOALKYLPHOSPHONATE N-ACETYLTRANSFERASE-RELATED-RELATED"/>
    <property type="match status" value="1"/>
</dbReference>
<evidence type="ECO:0000313" key="7">
    <source>
        <dbReference type="Proteomes" id="UP001597391"/>
    </source>
</evidence>
<comment type="caution">
    <text evidence="6">The sequence shown here is derived from an EMBL/GenBank/DDBJ whole genome shotgun (WGS) entry which is preliminary data.</text>
</comment>
<dbReference type="PROSITE" id="PS51186">
    <property type="entry name" value="GNAT"/>
    <property type="match status" value="1"/>
</dbReference>
<dbReference type="InterPro" id="IPR000182">
    <property type="entry name" value="GNAT_dom"/>
</dbReference>
<dbReference type="CDD" id="cd04301">
    <property type="entry name" value="NAT_SF"/>
    <property type="match status" value="1"/>
</dbReference>
<keyword evidence="3 6" id="KW-0012">Acyltransferase</keyword>
<dbReference type="PANTHER" id="PTHR43877:SF2">
    <property type="entry name" value="AMINOALKYLPHOSPHONATE N-ACETYLTRANSFERASE-RELATED"/>
    <property type="match status" value="1"/>
</dbReference>
<dbReference type="EC" id="2.3.1.189" evidence="4"/>
<proteinExistence type="predicted"/>
<evidence type="ECO:0000256" key="1">
    <source>
        <dbReference type="ARBA" id="ARBA00022679"/>
    </source>
</evidence>
<evidence type="ECO:0000256" key="4">
    <source>
        <dbReference type="NCBIfam" id="TIGR03448"/>
    </source>
</evidence>
<dbReference type="EMBL" id="JBHUOP010000009">
    <property type="protein sequence ID" value="MFD2841774.1"/>
    <property type="molecule type" value="Genomic_DNA"/>
</dbReference>
<gene>
    <name evidence="6" type="primary">mshD</name>
    <name evidence="6" type="ORF">ACFSYH_14530</name>
</gene>
<evidence type="ECO:0000259" key="5">
    <source>
        <dbReference type="PROSITE" id="PS51186"/>
    </source>
</evidence>
<dbReference type="GO" id="GO:0035447">
    <property type="term" value="F:mycothiol synthase activity"/>
    <property type="evidence" value="ECO:0007669"/>
    <property type="project" value="UniProtKB-EC"/>
</dbReference>
<evidence type="ECO:0000256" key="2">
    <source>
        <dbReference type="ARBA" id="ARBA00022737"/>
    </source>
</evidence>
<reference evidence="7" key="1">
    <citation type="journal article" date="2019" name="Int. J. Syst. Evol. Microbiol.">
        <title>The Global Catalogue of Microorganisms (GCM) 10K type strain sequencing project: providing services to taxonomists for standard genome sequencing and annotation.</title>
        <authorList>
            <consortium name="The Broad Institute Genomics Platform"/>
            <consortium name="The Broad Institute Genome Sequencing Center for Infectious Disease"/>
            <person name="Wu L."/>
            <person name="Ma J."/>
        </authorList>
    </citation>
    <scope>NUCLEOTIDE SEQUENCE [LARGE SCALE GENOMIC DNA]</scope>
    <source>
        <strain evidence="7">KCTC 33576</strain>
    </source>
</reference>
<keyword evidence="1 6" id="KW-0808">Transferase</keyword>
<dbReference type="RefSeq" id="WP_377468132.1">
    <property type="nucleotide sequence ID" value="NZ_JBHUOP010000009.1"/>
</dbReference>
<name>A0ABW5XJ47_9MICO</name>
<keyword evidence="2" id="KW-0677">Repeat</keyword>
<dbReference type="SUPFAM" id="SSF55729">
    <property type="entry name" value="Acyl-CoA N-acyltransferases (Nat)"/>
    <property type="match status" value="1"/>
</dbReference>
<evidence type="ECO:0000313" key="6">
    <source>
        <dbReference type="EMBL" id="MFD2841774.1"/>
    </source>
</evidence>
<accession>A0ABW5XJ47</accession>
<dbReference type="NCBIfam" id="TIGR03448">
    <property type="entry name" value="mycothiol_MshD"/>
    <property type="match status" value="1"/>
</dbReference>
<dbReference type="InterPro" id="IPR016181">
    <property type="entry name" value="Acyl_CoA_acyltransferase"/>
</dbReference>
<evidence type="ECO:0000256" key="3">
    <source>
        <dbReference type="ARBA" id="ARBA00023315"/>
    </source>
</evidence>
<dbReference type="InterPro" id="IPR017813">
    <property type="entry name" value="Mycothiol_AcTrfase"/>
</dbReference>